<gene>
    <name evidence="1" type="ORF">IC610_02620</name>
</gene>
<evidence type="ECO:0000313" key="2">
    <source>
        <dbReference type="Proteomes" id="UP000637299"/>
    </source>
</evidence>
<reference evidence="1 2" key="1">
    <citation type="submission" date="2020-09" db="EMBL/GenBank/DDBJ databases">
        <title>Genome seq and assembly of Chryseobacterium sp.</title>
        <authorList>
            <person name="Chhetri G."/>
        </authorList>
    </citation>
    <scope>NUCLEOTIDE SEQUENCE [LARGE SCALE GENOMIC DNA]</scope>
    <source>
        <strain evidence="1 2">GCR10</strain>
    </source>
</reference>
<evidence type="ECO:0008006" key="3">
    <source>
        <dbReference type="Google" id="ProtNLM"/>
    </source>
</evidence>
<keyword evidence="2" id="KW-1185">Reference proteome</keyword>
<protein>
    <recommendedName>
        <fullName evidence="3">Carboxypeptidase-like regulatory domain-containing protein</fullName>
    </recommendedName>
</protein>
<organism evidence="1 2">
    <name type="scientific">Chryseobacterium caseinilyticum</name>
    <dbReference type="NCBI Taxonomy" id="2771428"/>
    <lineage>
        <taxon>Bacteria</taxon>
        <taxon>Pseudomonadati</taxon>
        <taxon>Bacteroidota</taxon>
        <taxon>Flavobacteriia</taxon>
        <taxon>Flavobacteriales</taxon>
        <taxon>Weeksellaceae</taxon>
        <taxon>Chryseobacterium group</taxon>
        <taxon>Chryseobacterium</taxon>
    </lineage>
</organism>
<dbReference type="Proteomes" id="UP000637299">
    <property type="component" value="Unassembled WGS sequence"/>
</dbReference>
<proteinExistence type="predicted"/>
<dbReference type="RefSeq" id="WP_191735107.1">
    <property type="nucleotide sequence ID" value="NZ_JACYFS010000001.1"/>
</dbReference>
<comment type="caution">
    <text evidence="1">The sequence shown here is derived from an EMBL/GenBank/DDBJ whole genome shotgun (WGS) entry which is preliminary data.</text>
</comment>
<evidence type="ECO:0000313" key="1">
    <source>
        <dbReference type="EMBL" id="MBD8081312.1"/>
    </source>
</evidence>
<sequence>MRYISLFVLLSAMFQAQKLQVVDAENGKPLSNARIIANNQILYTNDDGFAPLESTATNFEVSAAGYTGEKLPSFRNLVRLKPSVREIDEVKIVSVDIRKLLEDVFDHYHKRYFDKPSLYDVVMKSKYFDNNKLHFMAITEAKLWSRSNQYDYRQGYKKNYDHILQLQVNNVKYLKKSSSDSIFRAETDEFRHEKIGSYFFNYELQRTLTNIRSRHSKSSGKLLSEKDGEQDISFTVKTERGTHIKGKIKYHTADKVITFFEADYSMDDLPVKKMISTDGREFGYKYGNAIITYDFYKKDGVYVPALMRRESDNYVMTYNNESHVKRGLQEIIYNTFSKSDKDGIEPRADFNKSIWENVPTKDDKESTILLSKEEQTFVNNL</sequence>
<name>A0ABR8Z7W8_9FLAO</name>
<dbReference type="EMBL" id="JACYFS010000001">
    <property type="protein sequence ID" value="MBD8081312.1"/>
    <property type="molecule type" value="Genomic_DNA"/>
</dbReference>
<accession>A0ABR8Z7W8</accession>